<evidence type="ECO:0000256" key="1">
    <source>
        <dbReference type="SAM" id="MobiDB-lite"/>
    </source>
</evidence>
<dbReference type="EMBL" id="JBHTJS010000028">
    <property type="protein sequence ID" value="MFD1007857.1"/>
    <property type="molecule type" value="Genomic_DNA"/>
</dbReference>
<evidence type="ECO:0000313" key="3">
    <source>
        <dbReference type="Proteomes" id="UP001597048"/>
    </source>
</evidence>
<accession>A0ABW3KFX4</accession>
<dbReference type="Proteomes" id="UP001597048">
    <property type="component" value="Unassembled WGS sequence"/>
</dbReference>
<comment type="caution">
    <text evidence="2">The sequence shown here is derived from an EMBL/GenBank/DDBJ whole genome shotgun (WGS) entry which is preliminary data.</text>
</comment>
<feature type="region of interest" description="Disordered" evidence="1">
    <location>
        <begin position="1"/>
        <end position="22"/>
    </location>
</feature>
<evidence type="ECO:0000313" key="2">
    <source>
        <dbReference type="EMBL" id="MFD1007857.1"/>
    </source>
</evidence>
<reference evidence="3" key="1">
    <citation type="journal article" date="2019" name="Int. J. Syst. Evol. Microbiol.">
        <title>The Global Catalogue of Microorganisms (GCM) 10K type strain sequencing project: providing services to taxonomists for standard genome sequencing and annotation.</title>
        <authorList>
            <consortium name="The Broad Institute Genomics Platform"/>
            <consortium name="The Broad Institute Genome Sequencing Center for Infectious Disease"/>
            <person name="Wu L."/>
            <person name="Ma J."/>
        </authorList>
    </citation>
    <scope>NUCLEOTIDE SEQUENCE [LARGE SCALE GENOMIC DNA]</scope>
    <source>
        <strain evidence="3">CCUG 60525</strain>
    </source>
</reference>
<organism evidence="2 3">
    <name type="scientific">Oceanisphaera ostreae</name>
    <dbReference type="NCBI Taxonomy" id="914151"/>
    <lineage>
        <taxon>Bacteria</taxon>
        <taxon>Pseudomonadati</taxon>
        <taxon>Pseudomonadota</taxon>
        <taxon>Gammaproteobacteria</taxon>
        <taxon>Aeromonadales</taxon>
        <taxon>Aeromonadaceae</taxon>
        <taxon>Oceanisphaera</taxon>
    </lineage>
</organism>
<dbReference type="RefSeq" id="WP_379557849.1">
    <property type="nucleotide sequence ID" value="NZ_JBHTJS010000028.1"/>
</dbReference>
<keyword evidence="3" id="KW-1185">Reference proteome</keyword>
<gene>
    <name evidence="2" type="ORF">ACFQ1C_06800</name>
</gene>
<evidence type="ECO:0008006" key="4">
    <source>
        <dbReference type="Google" id="ProtNLM"/>
    </source>
</evidence>
<protein>
    <recommendedName>
        <fullName evidence="4">Thioredoxin domain-containing protein</fullName>
    </recommendedName>
</protein>
<sequence>MMERKTSNFRNKSQPSHHAHPGQQIRSRKVLLAMLAVFLLPVALAWLTLTQGWFTPAVNSHGEWVQGQIAADNQWRLILPTSPDCDACLRVEPLLNNIDTALGRDGDRVAVVRLPTSNELEAGYVYIADPPGLLIMRYVLPSSKSGVEFDVNKQQEQEREQEQAKMGKALLSDLRRLLKYSRAG</sequence>
<proteinExistence type="predicted"/>
<name>A0ABW3KFX4_9GAMM</name>